<evidence type="ECO:0000313" key="1">
    <source>
        <dbReference type="EMBL" id="QFS47478.1"/>
    </source>
</evidence>
<dbReference type="AlphaFoldDB" id="A0A5P8W409"/>
<reference evidence="1 2" key="1">
    <citation type="submission" date="2019-10" db="EMBL/GenBank/DDBJ databases">
        <title>Genomic and transcriptomic insights into the perfect genentic adaptation of a filamentous nitrogen-fixing cyanobacterium to rice fields.</title>
        <authorList>
            <person name="Chen Z."/>
        </authorList>
    </citation>
    <scope>NUCLEOTIDE SEQUENCE [LARGE SCALE GENOMIC DNA]</scope>
    <source>
        <strain evidence="1">CCNUC1</strain>
    </source>
</reference>
<dbReference type="EMBL" id="CP045226">
    <property type="protein sequence ID" value="QFS47478.1"/>
    <property type="molecule type" value="Genomic_DNA"/>
</dbReference>
<accession>A0A5P8W409</accession>
<protein>
    <submittedName>
        <fullName evidence="1">Uncharacterized protein</fullName>
    </submittedName>
</protein>
<dbReference type="KEGG" id="nsh:GXM_04970"/>
<keyword evidence="2" id="KW-1185">Reference proteome</keyword>
<name>A0A5P8W409_9NOSO</name>
<proteinExistence type="predicted"/>
<organism evidence="1 2">
    <name type="scientific">Nostoc sphaeroides CCNUC1</name>
    <dbReference type="NCBI Taxonomy" id="2653204"/>
    <lineage>
        <taxon>Bacteria</taxon>
        <taxon>Bacillati</taxon>
        <taxon>Cyanobacteriota</taxon>
        <taxon>Cyanophyceae</taxon>
        <taxon>Nostocales</taxon>
        <taxon>Nostocaceae</taxon>
        <taxon>Nostoc</taxon>
    </lineage>
</organism>
<gene>
    <name evidence="1" type="ORF">GXM_04970</name>
</gene>
<sequence>MLWSLGGGIKPLNFVNSKLQTLRQAQGIAPNSKLQTPNSKLFL</sequence>
<dbReference type="Proteomes" id="UP000326678">
    <property type="component" value="Chromosome Gxm1"/>
</dbReference>
<evidence type="ECO:0000313" key="2">
    <source>
        <dbReference type="Proteomes" id="UP000326678"/>
    </source>
</evidence>